<evidence type="ECO:0000256" key="5">
    <source>
        <dbReference type="ARBA" id="ARBA00023136"/>
    </source>
</evidence>
<evidence type="ECO:0000313" key="8">
    <source>
        <dbReference type="EMBL" id="QSB05453.1"/>
    </source>
</evidence>
<keyword evidence="3 6" id="KW-0812">Transmembrane</keyword>
<dbReference type="PANTHER" id="PTHR35007:SF3">
    <property type="entry name" value="POSSIBLE CONSERVED ALANINE RICH MEMBRANE PROTEIN"/>
    <property type="match status" value="1"/>
</dbReference>
<evidence type="ECO:0000256" key="2">
    <source>
        <dbReference type="ARBA" id="ARBA00022475"/>
    </source>
</evidence>
<evidence type="ECO:0000256" key="6">
    <source>
        <dbReference type="SAM" id="Phobius"/>
    </source>
</evidence>
<accession>A0A895XPI7</accession>
<dbReference type="PANTHER" id="PTHR35007">
    <property type="entry name" value="INTEGRAL MEMBRANE PROTEIN-RELATED"/>
    <property type="match status" value="1"/>
</dbReference>
<feature type="transmembrane region" description="Helical" evidence="6">
    <location>
        <begin position="426"/>
        <end position="448"/>
    </location>
</feature>
<keyword evidence="9" id="KW-1185">Reference proteome</keyword>
<feature type="domain" description="Type II secretion system protein GspF" evidence="7">
    <location>
        <begin position="313"/>
        <end position="434"/>
    </location>
</feature>
<proteinExistence type="predicted"/>
<dbReference type="RefSeq" id="WP_213171461.1">
    <property type="nucleotide sequence ID" value="NZ_CP070496.1"/>
</dbReference>
<dbReference type="AlphaFoldDB" id="A0A895XPI7"/>
<dbReference type="Pfam" id="PF00482">
    <property type="entry name" value="T2SSF"/>
    <property type="match status" value="1"/>
</dbReference>
<feature type="transmembrane region" description="Helical" evidence="6">
    <location>
        <begin position="148"/>
        <end position="168"/>
    </location>
</feature>
<gene>
    <name evidence="8" type="ORF">JQS30_00460</name>
</gene>
<organism evidence="8 9">
    <name type="scientific">Natronoglycomyces albus</name>
    <dbReference type="NCBI Taxonomy" id="2811108"/>
    <lineage>
        <taxon>Bacteria</taxon>
        <taxon>Bacillati</taxon>
        <taxon>Actinomycetota</taxon>
        <taxon>Actinomycetes</taxon>
        <taxon>Glycomycetales</taxon>
        <taxon>Glycomycetaceae</taxon>
        <taxon>Natronoglycomyces</taxon>
    </lineage>
</organism>
<name>A0A895XPI7_9ACTN</name>
<evidence type="ECO:0000313" key="9">
    <source>
        <dbReference type="Proteomes" id="UP000662939"/>
    </source>
</evidence>
<sequence length="450" mass="47440">MEIAAMLRSHPRLAPFSAGLASGLTFGLLSGFAAGLIAASYATAGMVAWLWHLREGRLRESRHRIAEEVSFLAADLQAGANPQRTLAATLSAWPNGENQAKEQLLSAWQVSAQLGAPTSGIAQALGAHLLDQVSLEERLHAQTSSMRATAGLLLVLPLFGVALGESMGAGTVEFLLHTLPGLGCVVAMLGLQLLGWMWTYKILASIKCLPEPRPKQSGSLSVRQVRGHMRPPMFHVEHSTSVAAEAISRRSKVAPLIISVCVGGVAVASISGWAGIAVASLAGFLCHRILSSKEGRAEKARLLALKPSWMWCLDLLASGLRSGAPFPRVAQAVASAMPPGLSGRLSRMAQMLLMGAPTREAVAELGDLPGRDRLCDQLERSDQSGAALANGMREMAAGLRRCEQNVAHARAGRASVMLVGPLCLCFLPAFVIAGVLPVIFGLLANTLVTL</sequence>
<reference evidence="8" key="1">
    <citation type="submission" date="2021-02" db="EMBL/GenBank/DDBJ databases">
        <title>Natronoglycomyces albus gen. nov., sp. nov, a haloalkaliphilic actinobacterium from a soda solonchak soil.</title>
        <authorList>
            <person name="Sorokin D.Y."/>
            <person name="Khijniak T.V."/>
            <person name="Zakharycheva A.P."/>
            <person name="Boueva O.V."/>
            <person name="Ariskina E.V."/>
            <person name="Hahnke R.L."/>
            <person name="Bunk B."/>
            <person name="Sproer C."/>
            <person name="Schumann P."/>
            <person name="Evtushenko L.I."/>
            <person name="Kublanov I.V."/>
        </authorList>
    </citation>
    <scope>NUCLEOTIDE SEQUENCE</scope>
    <source>
        <strain evidence="8">DSM 106290</strain>
    </source>
</reference>
<dbReference type="GO" id="GO:0005886">
    <property type="term" value="C:plasma membrane"/>
    <property type="evidence" value="ECO:0007669"/>
    <property type="project" value="UniProtKB-SubCell"/>
</dbReference>
<dbReference type="InterPro" id="IPR018076">
    <property type="entry name" value="T2SS_GspF_dom"/>
</dbReference>
<dbReference type="KEGG" id="nav:JQS30_00460"/>
<evidence type="ECO:0000256" key="3">
    <source>
        <dbReference type="ARBA" id="ARBA00022692"/>
    </source>
</evidence>
<evidence type="ECO:0000259" key="7">
    <source>
        <dbReference type="Pfam" id="PF00482"/>
    </source>
</evidence>
<dbReference type="Proteomes" id="UP000662939">
    <property type="component" value="Chromosome"/>
</dbReference>
<keyword evidence="2" id="KW-1003">Cell membrane</keyword>
<comment type="subcellular location">
    <subcellularLocation>
        <location evidence="1">Cell membrane</location>
        <topology evidence="1">Multi-pass membrane protein</topology>
    </subcellularLocation>
</comment>
<feature type="transmembrane region" description="Helical" evidence="6">
    <location>
        <begin position="174"/>
        <end position="197"/>
    </location>
</feature>
<keyword evidence="4 6" id="KW-1133">Transmembrane helix</keyword>
<evidence type="ECO:0000256" key="4">
    <source>
        <dbReference type="ARBA" id="ARBA00022989"/>
    </source>
</evidence>
<evidence type="ECO:0000256" key="1">
    <source>
        <dbReference type="ARBA" id="ARBA00004651"/>
    </source>
</evidence>
<feature type="transmembrane region" description="Helical" evidence="6">
    <location>
        <begin position="20"/>
        <end position="53"/>
    </location>
</feature>
<keyword evidence="5 6" id="KW-0472">Membrane</keyword>
<protein>
    <submittedName>
        <fullName evidence="8">Type II secretion system F family protein</fullName>
    </submittedName>
</protein>
<dbReference type="EMBL" id="CP070496">
    <property type="protein sequence ID" value="QSB05453.1"/>
    <property type="molecule type" value="Genomic_DNA"/>
</dbReference>
<feature type="transmembrane region" description="Helical" evidence="6">
    <location>
        <begin position="256"/>
        <end position="285"/>
    </location>
</feature>